<evidence type="ECO:0000256" key="1">
    <source>
        <dbReference type="SAM" id="MobiDB-lite"/>
    </source>
</evidence>
<evidence type="ECO:0000313" key="4">
    <source>
        <dbReference type="Proteomes" id="UP000236752"/>
    </source>
</evidence>
<evidence type="ECO:0000256" key="2">
    <source>
        <dbReference type="SAM" id="Phobius"/>
    </source>
</evidence>
<dbReference type="EMBL" id="FNUZ01000002">
    <property type="protein sequence ID" value="SEF88549.1"/>
    <property type="molecule type" value="Genomic_DNA"/>
</dbReference>
<feature type="transmembrane region" description="Helical" evidence="2">
    <location>
        <begin position="20"/>
        <end position="42"/>
    </location>
</feature>
<reference evidence="3 4" key="1">
    <citation type="submission" date="2016-10" db="EMBL/GenBank/DDBJ databases">
        <authorList>
            <person name="de Groot N.N."/>
        </authorList>
    </citation>
    <scope>NUCLEOTIDE SEQUENCE [LARGE SCALE GENOMIC DNA]</scope>
    <source>
        <strain evidence="3 4">DSM 26915</strain>
    </source>
</reference>
<dbReference type="Proteomes" id="UP000236752">
    <property type="component" value="Unassembled WGS sequence"/>
</dbReference>
<accession>A0A1H5VMM7</accession>
<name>A0A1H5VMM7_9RHOB</name>
<feature type="compositionally biased region" description="Polar residues" evidence="1">
    <location>
        <begin position="74"/>
        <end position="83"/>
    </location>
</feature>
<dbReference type="OrthoDB" id="7779177at2"/>
<keyword evidence="2" id="KW-0472">Membrane</keyword>
<gene>
    <name evidence="3" type="ORF">SAMN04488045_1109</name>
</gene>
<evidence type="ECO:0000313" key="3">
    <source>
        <dbReference type="EMBL" id="SEF88549.1"/>
    </source>
</evidence>
<organism evidence="3 4">
    <name type="scientific">Thalassococcus halodurans</name>
    <dbReference type="NCBI Taxonomy" id="373675"/>
    <lineage>
        <taxon>Bacteria</taxon>
        <taxon>Pseudomonadati</taxon>
        <taxon>Pseudomonadota</taxon>
        <taxon>Alphaproteobacteria</taxon>
        <taxon>Rhodobacterales</taxon>
        <taxon>Roseobacteraceae</taxon>
        <taxon>Thalassococcus</taxon>
    </lineage>
</organism>
<feature type="region of interest" description="Disordered" evidence="1">
    <location>
        <begin position="63"/>
        <end position="83"/>
    </location>
</feature>
<dbReference type="RefSeq" id="WP_103909494.1">
    <property type="nucleotide sequence ID" value="NZ_FNUZ01000002.1"/>
</dbReference>
<keyword evidence="4" id="KW-1185">Reference proteome</keyword>
<proteinExistence type="predicted"/>
<protein>
    <submittedName>
        <fullName evidence="3">Uncharacterized protein</fullName>
    </submittedName>
</protein>
<keyword evidence="2" id="KW-1133">Transmembrane helix</keyword>
<sequence length="83" mass="8576">MSAPNTNIETQEHEHKTPLFGIKAALVYAAILLAAFVTYVVYQGGEESTTPAEVGTSVLENYDGGNYAPGGNATGSVSGTPDN</sequence>
<dbReference type="AlphaFoldDB" id="A0A1H5VMM7"/>
<keyword evidence="2" id="KW-0812">Transmembrane</keyword>